<evidence type="ECO:0000313" key="3">
    <source>
        <dbReference type="Proteomes" id="UP000256345"/>
    </source>
</evidence>
<protein>
    <recommendedName>
        <fullName evidence="4">DUF3618 domain-containing protein</fullName>
    </recommendedName>
</protein>
<reference evidence="2 3" key="1">
    <citation type="submission" date="2018-08" db="EMBL/GenBank/DDBJ databases">
        <title>Genomic Encyclopedia of Archaeal and Bacterial Type Strains, Phase II (KMG-II): from individual species to whole genera.</title>
        <authorList>
            <person name="Goeker M."/>
        </authorList>
    </citation>
    <scope>NUCLEOTIDE SEQUENCE [LARGE SCALE GENOMIC DNA]</scope>
    <source>
        <strain evidence="2 3">DSM 2261</strain>
    </source>
</reference>
<keyword evidence="3" id="KW-1185">Reference proteome</keyword>
<comment type="caution">
    <text evidence="2">The sequence shown here is derived from an EMBL/GenBank/DDBJ whole genome shotgun (WGS) entry which is preliminary data.</text>
</comment>
<evidence type="ECO:0000256" key="1">
    <source>
        <dbReference type="SAM" id="MobiDB-lite"/>
    </source>
</evidence>
<sequence>MGEQDVPIREISDARARMSELADELARRMEPEHLKAIAAEKVSDLKEQARDKAVEKVDELKTQAKETVMRKSYEVKERADTPRGWSMLGAILGAGVGSALMKKAFDVRQHSQWNSRMYGDYDRSSPSLVPAPDGGLMRPTGDKLGSLGTADLGMRTSSDVGTSSSMNLGGVDSGGGGLKERASDVMDMAKDKASDIKERASGLVDRAMDKTHGLRERIPDRDAIRHQASDWYGTVSENPVLLAIGGLAIGALFASFIPVSNRERQLIEPAKAKVKERISTLGDQLETKLSGQTGEEGVQDEEFQASASSQSENERGAIPPLPPLDDYTSVH</sequence>
<feature type="region of interest" description="Disordered" evidence="1">
    <location>
        <begin position="288"/>
        <end position="331"/>
    </location>
</feature>
<name>A0ABX9K6I0_9BACT</name>
<dbReference type="EMBL" id="QUMU01000003">
    <property type="protein sequence ID" value="REG34341.1"/>
    <property type="molecule type" value="Genomic_DNA"/>
</dbReference>
<accession>A0ABX9K6I0</accession>
<gene>
    <name evidence="2" type="ORF">ATI61_103234</name>
</gene>
<dbReference type="Proteomes" id="UP000256345">
    <property type="component" value="Unassembled WGS sequence"/>
</dbReference>
<evidence type="ECO:0008006" key="4">
    <source>
        <dbReference type="Google" id="ProtNLM"/>
    </source>
</evidence>
<organism evidence="2 3">
    <name type="scientific">Archangium gephyra</name>
    <dbReference type="NCBI Taxonomy" id="48"/>
    <lineage>
        <taxon>Bacteria</taxon>
        <taxon>Pseudomonadati</taxon>
        <taxon>Myxococcota</taxon>
        <taxon>Myxococcia</taxon>
        <taxon>Myxococcales</taxon>
        <taxon>Cystobacterineae</taxon>
        <taxon>Archangiaceae</taxon>
        <taxon>Archangium</taxon>
    </lineage>
</organism>
<evidence type="ECO:0000313" key="2">
    <source>
        <dbReference type="EMBL" id="REG34341.1"/>
    </source>
</evidence>
<feature type="region of interest" description="Disordered" evidence="1">
    <location>
        <begin position="157"/>
        <end position="177"/>
    </location>
</feature>
<feature type="compositionally biased region" description="Polar residues" evidence="1">
    <location>
        <begin position="157"/>
        <end position="167"/>
    </location>
</feature>
<proteinExistence type="predicted"/>